<evidence type="ECO:0000313" key="3">
    <source>
        <dbReference type="Proteomes" id="UP000053647"/>
    </source>
</evidence>
<accession>A0A0C9TSB9</accession>
<evidence type="ECO:0000313" key="2">
    <source>
        <dbReference type="EMBL" id="KIJ13238.1"/>
    </source>
</evidence>
<dbReference type="Gene3D" id="3.80.10.10">
    <property type="entry name" value="Ribonuclease Inhibitor"/>
    <property type="match status" value="1"/>
</dbReference>
<dbReference type="HOGENOM" id="CLU_021164_0_2_1"/>
<keyword evidence="3" id="KW-1185">Reference proteome</keyword>
<name>A0A0C9TSB9_PAXIN</name>
<feature type="region of interest" description="Disordered" evidence="1">
    <location>
        <begin position="525"/>
        <end position="544"/>
    </location>
</feature>
<dbReference type="SUPFAM" id="SSF52047">
    <property type="entry name" value="RNI-like"/>
    <property type="match status" value="1"/>
</dbReference>
<proteinExistence type="predicted"/>
<sequence length="544" mass="62248">MHRCFLVPELVRMICTQLQLMAFERGIEEGEQEPAMKEYKRTLYRLAITCQAFKETALDILWSDIDSLQPLLRCLPVTVDTRTGYIAINRPLGNPDFEIFQKYACRVRSVSCHSRNVQRGLVRMLCNFPCTPGTTLLPNLKDLVWFDDNEEIFPYFRFLIPPTLHHLNFSGAAWPHSKLSFISFLHQYLPDLKEFSCAGVTPGAMPFITEYICNAKQLSSIDIGAPSAKAMTHLMNSPTLRRLTISLPTHNNWEHAKGTFPSTLNHFVLRTYMLDKAATFLRAVKLSPAHVTVEFKDIAHGSLVQPFFEKLTKAIDLDKLEEFQYSNPDVEHRTQQPIYDLETLTLTPLFKFKNLVSVYLENSRTPLMDDNMAKCIADAWPRLKELRIGTLQWWKTNTGLPRQSKLTLWGFGYVVQNCRNLVILGLVFDPTTECETIPAHWSNSNIRRLEVGPSPIDNPVAIAATFVHLLPSLRGVWIDRYEVPIYAPAVDVRVEKWEMVAEMMRVLASVKDVVRREARREVREEERGKMLKEMAEASGSKGSG</sequence>
<dbReference type="AlphaFoldDB" id="A0A0C9TSB9"/>
<protein>
    <submittedName>
        <fullName evidence="2">Uncharacterized protein</fullName>
    </submittedName>
</protein>
<dbReference type="Proteomes" id="UP000053647">
    <property type="component" value="Unassembled WGS sequence"/>
</dbReference>
<organism evidence="2 3">
    <name type="scientific">Paxillus involutus ATCC 200175</name>
    <dbReference type="NCBI Taxonomy" id="664439"/>
    <lineage>
        <taxon>Eukaryota</taxon>
        <taxon>Fungi</taxon>
        <taxon>Dikarya</taxon>
        <taxon>Basidiomycota</taxon>
        <taxon>Agaricomycotina</taxon>
        <taxon>Agaricomycetes</taxon>
        <taxon>Agaricomycetidae</taxon>
        <taxon>Boletales</taxon>
        <taxon>Paxilineae</taxon>
        <taxon>Paxillaceae</taxon>
        <taxon>Paxillus</taxon>
    </lineage>
</organism>
<dbReference type="OrthoDB" id="3258386at2759"/>
<feature type="compositionally biased region" description="Basic and acidic residues" evidence="1">
    <location>
        <begin position="525"/>
        <end position="535"/>
    </location>
</feature>
<gene>
    <name evidence="2" type="ORF">PAXINDRAFT_170688</name>
</gene>
<reference evidence="3" key="2">
    <citation type="submission" date="2015-01" db="EMBL/GenBank/DDBJ databases">
        <title>Evolutionary Origins and Diversification of the Mycorrhizal Mutualists.</title>
        <authorList>
            <consortium name="DOE Joint Genome Institute"/>
            <consortium name="Mycorrhizal Genomics Consortium"/>
            <person name="Kohler A."/>
            <person name="Kuo A."/>
            <person name="Nagy L.G."/>
            <person name="Floudas D."/>
            <person name="Copeland A."/>
            <person name="Barry K.W."/>
            <person name="Cichocki N."/>
            <person name="Veneault-Fourrey C."/>
            <person name="LaButti K."/>
            <person name="Lindquist E.A."/>
            <person name="Lipzen A."/>
            <person name="Lundell T."/>
            <person name="Morin E."/>
            <person name="Murat C."/>
            <person name="Riley R."/>
            <person name="Ohm R."/>
            <person name="Sun H."/>
            <person name="Tunlid A."/>
            <person name="Henrissat B."/>
            <person name="Grigoriev I.V."/>
            <person name="Hibbett D.S."/>
            <person name="Martin F."/>
        </authorList>
    </citation>
    <scope>NUCLEOTIDE SEQUENCE [LARGE SCALE GENOMIC DNA]</scope>
    <source>
        <strain evidence="3">ATCC 200175</strain>
    </source>
</reference>
<dbReference type="EMBL" id="KN819354">
    <property type="protein sequence ID" value="KIJ13238.1"/>
    <property type="molecule type" value="Genomic_DNA"/>
</dbReference>
<reference evidence="2 3" key="1">
    <citation type="submission" date="2014-06" db="EMBL/GenBank/DDBJ databases">
        <authorList>
            <consortium name="DOE Joint Genome Institute"/>
            <person name="Kuo A."/>
            <person name="Kohler A."/>
            <person name="Nagy L.G."/>
            <person name="Floudas D."/>
            <person name="Copeland A."/>
            <person name="Barry K.W."/>
            <person name="Cichocki N."/>
            <person name="Veneault-Fourrey C."/>
            <person name="LaButti K."/>
            <person name="Lindquist E.A."/>
            <person name="Lipzen A."/>
            <person name="Lundell T."/>
            <person name="Morin E."/>
            <person name="Murat C."/>
            <person name="Sun H."/>
            <person name="Tunlid A."/>
            <person name="Henrissat B."/>
            <person name="Grigoriev I.V."/>
            <person name="Hibbett D.S."/>
            <person name="Martin F."/>
            <person name="Nordberg H.P."/>
            <person name="Cantor M.N."/>
            <person name="Hua S.X."/>
        </authorList>
    </citation>
    <scope>NUCLEOTIDE SEQUENCE [LARGE SCALE GENOMIC DNA]</scope>
    <source>
        <strain evidence="2 3">ATCC 200175</strain>
    </source>
</reference>
<evidence type="ECO:0000256" key="1">
    <source>
        <dbReference type="SAM" id="MobiDB-lite"/>
    </source>
</evidence>
<dbReference type="InterPro" id="IPR032675">
    <property type="entry name" value="LRR_dom_sf"/>
</dbReference>